<dbReference type="PANTHER" id="PTHR43744">
    <property type="entry name" value="ABC TRANSPORTER PERMEASE PROTEIN MG189-RELATED-RELATED"/>
    <property type="match status" value="1"/>
</dbReference>
<evidence type="ECO:0000259" key="8">
    <source>
        <dbReference type="PROSITE" id="PS50928"/>
    </source>
</evidence>
<feature type="transmembrane region" description="Helical" evidence="7">
    <location>
        <begin position="90"/>
        <end position="109"/>
    </location>
</feature>
<evidence type="ECO:0000256" key="3">
    <source>
        <dbReference type="ARBA" id="ARBA00022475"/>
    </source>
</evidence>
<evidence type="ECO:0000313" key="9">
    <source>
        <dbReference type="EMBL" id="GGM44113.1"/>
    </source>
</evidence>
<dbReference type="Gene3D" id="1.10.3720.10">
    <property type="entry name" value="MetI-like"/>
    <property type="match status" value="1"/>
</dbReference>
<dbReference type="Proteomes" id="UP000637578">
    <property type="component" value="Unassembled WGS sequence"/>
</dbReference>
<comment type="subcellular location">
    <subcellularLocation>
        <location evidence="1 7">Cell membrane</location>
        <topology evidence="1 7">Multi-pass membrane protein</topology>
    </subcellularLocation>
</comment>
<evidence type="ECO:0000313" key="10">
    <source>
        <dbReference type="Proteomes" id="UP000637578"/>
    </source>
</evidence>
<gene>
    <name evidence="9" type="ORF">GCM10012275_13930</name>
</gene>
<evidence type="ECO:0000256" key="2">
    <source>
        <dbReference type="ARBA" id="ARBA00022448"/>
    </source>
</evidence>
<dbReference type="Pfam" id="PF00528">
    <property type="entry name" value="BPD_transp_1"/>
    <property type="match status" value="1"/>
</dbReference>
<dbReference type="CDD" id="cd06261">
    <property type="entry name" value="TM_PBP2"/>
    <property type="match status" value="1"/>
</dbReference>
<dbReference type="RefSeq" id="WP_189055085.1">
    <property type="nucleotide sequence ID" value="NZ_BMMK01000004.1"/>
</dbReference>
<feature type="domain" description="ABC transmembrane type-1" evidence="8">
    <location>
        <begin position="86"/>
        <end position="277"/>
    </location>
</feature>
<keyword evidence="2 7" id="KW-0813">Transport</keyword>
<dbReference type="GO" id="GO:0005886">
    <property type="term" value="C:plasma membrane"/>
    <property type="evidence" value="ECO:0007669"/>
    <property type="project" value="UniProtKB-SubCell"/>
</dbReference>
<dbReference type="SUPFAM" id="SSF161098">
    <property type="entry name" value="MetI-like"/>
    <property type="match status" value="1"/>
</dbReference>
<evidence type="ECO:0000256" key="6">
    <source>
        <dbReference type="ARBA" id="ARBA00023136"/>
    </source>
</evidence>
<dbReference type="InterPro" id="IPR000515">
    <property type="entry name" value="MetI-like"/>
</dbReference>
<dbReference type="EMBL" id="BMMK01000004">
    <property type="protein sequence ID" value="GGM44113.1"/>
    <property type="molecule type" value="Genomic_DNA"/>
</dbReference>
<feature type="transmembrane region" description="Helical" evidence="7">
    <location>
        <begin position="23"/>
        <end position="53"/>
    </location>
</feature>
<feature type="transmembrane region" description="Helical" evidence="7">
    <location>
        <begin position="197"/>
        <end position="220"/>
    </location>
</feature>
<feature type="transmembrane region" description="Helical" evidence="7">
    <location>
        <begin position="157"/>
        <end position="176"/>
    </location>
</feature>
<keyword evidence="10" id="KW-1185">Reference proteome</keyword>
<evidence type="ECO:0000256" key="1">
    <source>
        <dbReference type="ARBA" id="ARBA00004651"/>
    </source>
</evidence>
<dbReference type="PROSITE" id="PS50928">
    <property type="entry name" value="ABC_TM1"/>
    <property type="match status" value="1"/>
</dbReference>
<dbReference type="GO" id="GO:0055085">
    <property type="term" value="P:transmembrane transport"/>
    <property type="evidence" value="ECO:0007669"/>
    <property type="project" value="InterPro"/>
</dbReference>
<dbReference type="InterPro" id="IPR035906">
    <property type="entry name" value="MetI-like_sf"/>
</dbReference>
<keyword evidence="6 7" id="KW-0472">Membrane</keyword>
<keyword evidence="4 7" id="KW-0812">Transmembrane</keyword>
<comment type="caution">
    <text evidence="9">The sequence shown here is derived from an EMBL/GenBank/DDBJ whole genome shotgun (WGS) entry which is preliminary data.</text>
</comment>
<reference evidence="9" key="1">
    <citation type="journal article" date="2014" name="Int. J. Syst. Evol. Microbiol.">
        <title>Complete genome sequence of Corynebacterium casei LMG S-19264T (=DSM 44701T), isolated from a smear-ripened cheese.</title>
        <authorList>
            <consortium name="US DOE Joint Genome Institute (JGI-PGF)"/>
            <person name="Walter F."/>
            <person name="Albersmeier A."/>
            <person name="Kalinowski J."/>
            <person name="Ruckert C."/>
        </authorList>
    </citation>
    <scope>NUCLEOTIDE SEQUENCE</scope>
    <source>
        <strain evidence="9">CGMCC 4.5737</strain>
    </source>
</reference>
<name>A0A8J3FVG2_9PSEU</name>
<comment type="similarity">
    <text evidence="7">Belongs to the binding-protein-dependent transport system permease family.</text>
</comment>
<accession>A0A8J3FVG2</accession>
<feature type="transmembrane region" description="Helical" evidence="7">
    <location>
        <begin position="256"/>
        <end position="277"/>
    </location>
</feature>
<reference evidence="9" key="2">
    <citation type="submission" date="2020-09" db="EMBL/GenBank/DDBJ databases">
        <authorList>
            <person name="Sun Q."/>
            <person name="Zhou Y."/>
        </authorList>
    </citation>
    <scope>NUCLEOTIDE SEQUENCE</scope>
    <source>
        <strain evidence="9">CGMCC 4.5737</strain>
    </source>
</reference>
<evidence type="ECO:0000256" key="7">
    <source>
        <dbReference type="RuleBase" id="RU363032"/>
    </source>
</evidence>
<evidence type="ECO:0000256" key="5">
    <source>
        <dbReference type="ARBA" id="ARBA00022989"/>
    </source>
</evidence>
<sequence length="292" mass="32381">MTAVLPRRRPAAAYRRARGSTGFLEWVAIHSIALALGLMFLLPLVFVCLTAVMSDRQALTAELWPRQWQWANFVTVFEKAPLLTYLGNSLLYSGVATAGMLVSSVPAAYALARLRWRGRNLAFLAVVAAMMLPPQVVAVPLYLLWARLDLTGTVWPLVIPYLLGDFFSIFLLRQFFLTIPRDYVDAARADGCSEAGVLLRVIVPMARPGIAAAALFSFLYTWNDYFGPLLYTAERPESWTLSVALASFRGMHRVEWNLTMAATVLVMLPALVLFLVAQKTFVKGITFTGVKG</sequence>
<protein>
    <submittedName>
        <fullName evidence="9">Sugar ABC transporter permease</fullName>
    </submittedName>
</protein>
<keyword evidence="3" id="KW-1003">Cell membrane</keyword>
<evidence type="ECO:0000256" key="4">
    <source>
        <dbReference type="ARBA" id="ARBA00022692"/>
    </source>
</evidence>
<feature type="transmembrane region" description="Helical" evidence="7">
    <location>
        <begin position="121"/>
        <end position="145"/>
    </location>
</feature>
<dbReference type="PANTHER" id="PTHR43744:SF12">
    <property type="entry name" value="ABC TRANSPORTER PERMEASE PROTEIN MG189-RELATED"/>
    <property type="match status" value="1"/>
</dbReference>
<keyword evidence="5 7" id="KW-1133">Transmembrane helix</keyword>
<dbReference type="AlphaFoldDB" id="A0A8J3FVG2"/>
<organism evidence="9 10">
    <name type="scientific">Longimycelium tulufanense</name>
    <dbReference type="NCBI Taxonomy" id="907463"/>
    <lineage>
        <taxon>Bacteria</taxon>
        <taxon>Bacillati</taxon>
        <taxon>Actinomycetota</taxon>
        <taxon>Actinomycetes</taxon>
        <taxon>Pseudonocardiales</taxon>
        <taxon>Pseudonocardiaceae</taxon>
        <taxon>Longimycelium</taxon>
    </lineage>
</organism>
<proteinExistence type="inferred from homology"/>